<organism evidence="2 3">
    <name type="scientific">Wickerhamomyces pijperi</name>
    <name type="common">Yeast</name>
    <name type="synonym">Pichia pijperi</name>
    <dbReference type="NCBI Taxonomy" id="599730"/>
    <lineage>
        <taxon>Eukaryota</taxon>
        <taxon>Fungi</taxon>
        <taxon>Dikarya</taxon>
        <taxon>Ascomycota</taxon>
        <taxon>Saccharomycotina</taxon>
        <taxon>Saccharomycetes</taxon>
        <taxon>Phaffomycetales</taxon>
        <taxon>Wickerhamomycetaceae</taxon>
        <taxon>Wickerhamomyces</taxon>
    </lineage>
</organism>
<keyword evidence="1" id="KW-0732">Signal</keyword>
<accession>A0A9P8Q5L8</accession>
<feature type="signal peptide" evidence="1">
    <location>
        <begin position="1"/>
        <end position="20"/>
    </location>
</feature>
<feature type="chain" id="PRO_5040449777" evidence="1">
    <location>
        <begin position="21"/>
        <end position="158"/>
    </location>
</feature>
<gene>
    <name evidence="2" type="ORF">WICPIJ_004268</name>
</gene>
<protein>
    <submittedName>
        <fullName evidence="2">Uncharacterized protein</fullName>
    </submittedName>
</protein>
<sequence length="158" mass="17182">MKFSTTLAQTLALFAFTATAAPVGEPNLAKRDDVDSSVEAQFFWKTKTVSTTVPGPVVTVTNTKTGIPTTVTVTGQPETVYTTVYQKPDHKTDKHKRDEAEPTVDAQFFWKKTTTVTITAPPVTTTDYVKVPGGTITTKIPGGTVTQTVTKDKKNKDW</sequence>
<evidence type="ECO:0000256" key="1">
    <source>
        <dbReference type="SAM" id="SignalP"/>
    </source>
</evidence>
<reference evidence="2" key="2">
    <citation type="submission" date="2021-01" db="EMBL/GenBank/DDBJ databases">
        <authorList>
            <person name="Schikora-Tamarit M.A."/>
        </authorList>
    </citation>
    <scope>NUCLEOTIDE SEQUENCE</scope>
    <source>
        <strain evidence="2">CBS2887</strain>
    </source>
</reference>
<keyword evidence="3" id="KW-1185">Reference proteome</keyword>
<reference evidence="2" key="1">
    <citation type="journal article" date="2021" name="Open Biol.">
        <title>Shared evolutionary footprints suggest mitochondrial oxidative damage underlies multiple complex I losses in fungi.</title>
        <authorList>
            <person name="Schikora-Tamarit M.A."/>
            <person name="Marcet-Houben M."/>
            <person name="Nosek J."/>
            <person name="Gabaldon T."/>
        </authorList>
    </citation>
    <scope>NUCLEOTIDE SEQUENCE</scope>
    <source>
        <strain evidence="2">CBS2887</strain>
    </source>
</reference>
<comment type="caution">
    <text evidence="2">The sequence shown here is derived from an EMBL/GenBank/DDBJ whole genome shotgun (WGS) entry which is preliminary data.</text>
</comment>
<evidence type="ECO:0000313" key="2">
    <source>
        <dbReference type="EMBL" id="KAH3684737.1"/>
    </source>
</evidence>
<proteinExistence type="predicted"/>
<evidence type="ECO:0000313" key="3">
    <source>
        <dbReference type="Proteomes" id="UP000774326"/>
    </source>
</evidence>
<dbReference type="EMBL" id="JAEUBG010002350">
    <property type="protein sequence ID" value="KAH3684737.1"/>
    <property type="molecule type" value="Genomic_DNA"/>
</dbReference>
<dbReference type="Proteomes" id="UP000774326">
    <property type="component" value="Unassembled WGS sequence"/>
</dbReference>
<dbReference type="AlphaFoldDB" id="A0A9P8Q5L8"/>
<name>A0A9P8Q5L8_WICPI</name>